<comment type="caution">
    <text evidence="1">The sequence shown here is derived from an EMBL/GenBank/DDBJ whole genome shotgun (WGS) entry which is preliminary data.</text>
</comment>
<dbReference type="GeneID" id="3551117"/>
<gene>
    <name evidence="1" type="ORF">Tc00.1047053511421.217</name>
</gene>
<evidence type="ECO:0000313" key="1">
    <source>
        <dbReference type="EMBL" id="EAN96964.1"/>
    </source>
</evidence>
<accession>Q4DWP2</accession>
<dbReference type="InParanoid" id="Q4DWP2"/>
<organism evidence="1 2">
    <name type="scientific">Trypanosoma cruzi (strain CL Brener)</name>
    <dbReference type="NCBI Taxonomy" id="353153"/>
    <lineage>
        <taxon>Eukaryota</taxon>
        <taxon>Discoba</taxon>
        <taxon>Euglenozoa</taxon>
        <taxon>Kinetoplastea</taxon>
        <taxon>Metakinetoplastina</taxon>
        <taxon>Trypanosomatida</taxon>
        <taxon>Trypanosomatidae</taxon>
        <taxon>Trypanosoma</taxon>
        <taxon>Schizotrypanum</taxon>
    </lineage>
</organism>
<proteinExistence type="predicted"/>
<evidence type="ECO:0000313" key="2">
    <source>
        <dbReference type="Proteomes" id="UP000002296"/>
    </source>
</evidence>
<dbReference type="PaxDb" id="353153-Q4DWP2"/>
<reference evidence="1 2" key="1">
    <citation type="journal article" date="2005" name="Science">
        <title>The genome sequence of Trypanosoma cruzi, etiologic agent of Chagas disease.</title>
        <authorList>
            <person name="El-Sayed N.M."/>
            <person name="Myler P.J."/>
            <person name="Bartholomeu D.C."/>
            <person name="Nilsson D."/>
            <person name="Aggarwal G."/>
            <person name="Tran A.N."/>
            <person name="Ghedin E."/>
            <person name="Worthey E.A."/>
            <person name="Delcher A.L."/>
            <person name="Blandin G."/>
            <person name="Westenberger S.J."/>
            <person name="Caler E."/>
            <person name="Cerqueira G.C."/>
            <person name="Branche C."/>
            <person name="Haas B."/>
            <person name="Anupama A."/>
            <person name="Arner E."/>
            <person name="Aslund L."/>
            <person name="Attipoe P."/>
            <person name="Bontempi E."/>
            <person name="Bringaud F."/>
            <person name="Burton P."/>
            <person name="Cadag E."/>
            <person name="Campbell D.A."/>
            <person name="Carrington M."/>
            <person name="Crabtree J."/>
            <person name="Darban H."/>
            <person name="da Silveira J.F."/>
            <person name="de Jong P."/>
            <person name="Edwards K."/>
            <person name="Englund P.T."/>
            <person name="Fazelina G."/>
            <person name="Feldblyum T."/>
            <person name="Ferella M."/>
            <person name="Frasch A.C."/>
            <person name="Gull K."/>
            <person name="Horn D."/>
            <person name="Hou L."/>
            <person name="Huang Y."/>
            <person name="Kindlund E."/>
            <person name="Klingbeil M."/>
            <person name="Kluge S."/>
            <person name="Koo H."/>
            <person name="Lacerda D."/>
            <person name="Levin M.J."/>
            <person name="Lorenzi H."/>
            <person name="Louie T."/>
            <person name="Machado C.R."/>
            <person name="McCulloch R."/>
            <person name="McKenna A."/>
            <person name="Mizuno Y."/>
            <person name="Mottram J.C."/>
            <person name="Nelson S."/>
            <person name="Ochaya S."/>
            <person name="Osoegawa K."/>
            <person name="Pai G."/>
            <person name="Parsons M."/>
            <person name="Pentony M."/>
            <person name="Pettersson U."/>
            <person name="Pop M."/>
            <person name="Ramirez J.L."/>
            <person name="Rinta J."/>
            <person name="Robertson L."/>
            <person name="Salzberg S.L."/>
            <person name="Sanchez D.O."/>
            <person name="Seyler A."/>
            <person name="Sharma R."/>
            <person name="Shetty J."/>
            <person name="Simpson A.J."/>
            <person name="Sisk E."/>
            <person name="Tammi M.T."/>
            <person name="Tarleton R."/>
            <person name="Teixeira S."/>
            <person name="Van Aken S."/>
            <person name="Vogt C."/>
            <person name="Ward P.N."/>
            <person name="Wickstead B."/>
            <person name="Wortman J."/>
            <person name="White O."/>
            <person name="Fraser C.M."/>
            <person name="Stuart K.D."/>
            <person name="Andersson B."/>
        </authorList>
    </citation>
    <scope>NUCLEOTIDE SEQUENCE [LARGE SCALE GENOMIC DNA]</scope>
    <source>
        <strain evidence="1 2">CL Brener</strain>
    </source>
</reference>
<dbReference type="EMBL" id="AAHK01000123">
    <property type="protein sequence ID" value="EAN96964.1"/>
    <property type="molecule type" value="Genomic_DNA"/>
</dbReference>
<dbReference type="Proteomes" id="UP000002296">
    <property type="component" value="Unassembled WGS sequence"/>
</dbReference>
<sequence>MDLACPAPTKNAFSLALLPMSILRVPFMALDHRYRGLRGYDSEREERYGALSLMCGWDGAGVPYFLGSGVEWRGLQPRPWRANWPGMVPWFPTFIAGTADSDAMLNLFAVGRRGVEQNATPNVFCLLSEHRGGAATRPESDASALRSAVGAAVGGSMRRVELSADREADVRFDFLWVLATVNSLAPMLGGHGSMSLQYLPRAPFVCSLAGNWCTRTSRT</sequence>
<protein>
    <submittedName>
        <fullName evidence="1">Uncharacterized protein</fullName>
    </submittedName>
</protein>
<dbReference type="KEGG" id="tcr:511421.217"/>
<dbReference type="RefSeq" id="XP_818815.1">
    <property type="nucleotide sequence ID" value="XM_813722.1"/>
</dbReference>
<dbReference type="STRING" id="353153.Q4DWP2"/>
<name>Q4DWP2_TRYCC</name>
<keyword evidence="2" id="KW-1185">Reference proteome</keyword>
<dbReference type="AlphaFoldDB" id="Q4DWP2"/>